<reference evidence="1" key="2">
    <citation type="submission" date="2023-06" db="EMBL/GenBank/DDBJ databases">
        <authorList>
            <consortium name="Lawrence Berkeley National Laboratory"/>
            <person name="Mondo S.J."/>
            <person name="Hensen N."/>
            <person name="Bonometti L."/>
            <person name="Westerberg I."/>
            <person name="Brannstrom I.O."/>
            <person name="Guillou S."/>
            <person name="Cros-Aarteil S."/>
            <person name="Calhoun S."/>
            <person name="Haridas S."/>
            <person name="Kuo A."/>
            <person name="Pangilinan J."/>
            <person name="Riley R."/>
            <person name="Labutti K."/>
            <person name="Andreopoulos B."/>
            <person name="Lipzen A."/>
            <person name="Chen C."/>
            <person name="Yanf M."/>
            <person name="Daum C."/>
            <person name="Ng V."/>
            <person name="Clum A."/>
            <person name="Steindorff A."/>
            <person name="Ohm R."/>
            <person name="Martin F."/>
            <person name="Silar P."/>
            <person name="Natvig D."/>
            <person name="Lalanne C."/>
            <person name="Gautier V."/>
            <person name="Ament-Velasquez S.L."/>
            <person name="Kruys A."/>
            <person name="Hutchinson M.I."/>
            <person name="Powell A.J."/>
            <person name="Barry K."/>
            <person name="Miller A.N."/>
            <person name="Grigoriev I.V."/>
            <person name="Debuchy R."/>
            <person name="Gladieux P."/>
            <person name="Thoren M.H."/>
            <person name="Johannesson H."/>
        </authorList>
    </citation>
    <scope>NUCLEOTIDE SEQUENCE</scope>
    <source>
        <strain evidence="1">CBS 333.67</strain>
    </source>
</reference>
<evidence type="ECO:0000313" key="2">
    <source>
        <dbReference type="Proteomes" id="UP001273166"/>
    </source>
</evidence>
<sequence length="52" mass="5361">MLEDIHQTMPISGSSSSWYALNSTAASAAALIVAIVSPKLGLSLDTEPLKSS</sequence>
<reference evidence="1" key="1">
    <citation type="journal article" date="2023" name="Mol. Phylogenet. Evol.">
        <title>Genome-scale phylogeny and comparative genomics of the fungal order Sordariales.</title>
        <authorList>
            <person name="Hensen N."/>
            <person name="Bonometti L."/>
            <person name="Westerberg I."/>
            <person name="Brannstrom I.O."/>
            <person name="Guillou S."/>
            <person name="Cros-Aarteil S."/>
            <person name="Calhoun S."/>
            <person name="Haridas S."/>
            <person name="Kuo A."/>
            <person name="Mondo S."/>
            <person name="Pangilinan J."/>
            <person name="Riley R."/>
            <person name="LaButti K."/>
            <person name="Andreopoulos B."/>
            <person name="Lipzen A."/>
            <person name="Chen C."/>
            <person name="Yan M."/>
            <person name="Daum C."/>
            <person name="Ng V."/>
            <person name="Clum A."/>
            <person name="Steindorff A."/>
            <person name="Ohm R.A."/>
            <person name="Martin F."/>
            <person name="Silar P."/>
            <person name="Natvig D.O."/>
            <person name="Lalanne C."/>
            <person name="Gautier V."/>
            <person name="Ament-Velasquez S.L."/>
            <person name="Kruys A."/>
            <person name="Hutchinson M.I."/>
            <person name="Powell A.J."/>
            <person name="Barry K."/>
            <person name="Miller A.N."/>
            <person name="Grigoriev I.V."/>
            <person name="Debuchy R."/>
            <person name="Gladieux P."/>
            <person name="Hiltunen Thoren M."/>
            <person name="Johannesson H."/>
        </authorList>
    </citation>
    <scope>NUCLEOTIDE SEQUENCE</scope>
    <source>
        <strain evidence="1">CBS 333.67</strain>
    </source>
</reference>
<comment type="caution">
    <text evidence="1">The sequence shown here is derived from an EMBL/GenBank/DDBJ whole genome shotgun (WGS) entry which is preliminary data.</text>
</comment>
<accession>A0AAJ0GMT3</accession>
<keyword evidence="2" id="KW-1185">Reference proteome</keyword>
<organism evidence="1 2">
    <name type="scientific">Chaetomium strumarium</name>
    <dbReference type="NCBI Taxonomy" id="1170767"/>
    <lineage>
        <taxon>Eukaryota</taxon>
        <taxon>Fungi</taxon>
        <taxon>Dikarya</taxon>
        <taxon>Ascomycota</taxon>
        <taxon>Pezizomycotina</taxon>
        <taxon>Sordariomycetes</taxon>
        <taxon>Sordariomycetidae</taxon>
        <taxon>Sordariales</taxon>
        <taxon>Chaetomiaceae</taxon>
        <taxon>Chaetomium</taxon>
    </lineage>
</organism>
<dbReference type="AlphaFoldDB" id="A0AAJ0GMT3"/>
<dbReference type="GeneID" id="87886070"/>
<name>A0AAJ0GMT3_9PEZI</name>
<dbReference type="RefSeq" id="XP_062718415.1">
    <property type="nucleotide sequence ID" value="XM_062867241.1"/>
</dbReference>
<proteinExistence type="predicted"/>
<gene>
    <name evidence="1" type="ORF">B0T15DRAFT_497094</name>
</gene>
<dbReference type="Proteomes" id="UP001273166">
    <property type="component" value="Unassembled WGS sequence"/>
</dbReference>
<evidence type="ECO:0000313" key="1">
    <source>
        <dbReference type="EMBL" id="KAK3302635.1"/>
    </source>
</evidence>
<dbReference type="EMBL" id="JAUDZG010000007">
    <property type="protein sequence ID" value="KAK3302635.1"/>
    <property type="molecule type" value="Genomic_DNA"/>
</dbReference>
<protein>
    <submittedName>
        <fullName evidence="1">Uncharacterized protein</fullName>
    </submittedName>
</protein>